<dbReference type="GO" id="GO:0071949">
    <property type="term" value="F:FAD binding"/>
    <property type="evidence" value="ECO:0007669"/>
    <property type="project" value="InterPro"/>
</dbReference>
<keyword evidence="6" id="KW-1185">Reference proteome</keyword>
<organism evidence="5 6">
    <name type="scientific">Elioraea tepida</name>
    <dbReference type="NCBI Taxonomy" id="2843330"/>
    <lineage>
        <taxon>Bacteria</taxon>
        <taxon>Pseudomonadati</taxon>
        <taxon>Pseudomonadota</taxon>
        <taxon>Alphaproteobacteria</taxon>
        <taxon>Acetobacterales</taxon>
        <taxon>Elioraeaceae</taxon>
        <taxon>Elioraea</taxon>
    </lineage>
</organism>
<accession>A0A975TZN5</accession>
<dbReference type="InterPro" id="IPR016166">
    <property type="entry name" value="FAD-bd_PCMH"/>
</dbReference>
<dbReference type="FunFam" id="1.10.45.10:FF:000001">
    <property type="entry name" value="D-lactate dehydrogenase mitochondrial"/>
    <property type="match status" value="1"/>
</dbReference>
<dbReference type="PANTHER" id="PTHR43716:SF2">
    <property type="entry name" value="BLL6224 PROTEIN"/>
    <property type="match status" value="1"/>
</dbReference>
<dbReference type="Pfam" id="PF01565">
    <property type="entry name" value="FAD_binding_4"/>
    <property type="match status" value="1"/>
</dbReference>
<dbReference type="GO" id="GO:0022904">
    <property type="term" value="P:respiratory electron transport chain"/>
    <property type="evidence" value="ECO:0007669"/>
    <property type="project" value="TreeGrafter"/>
</dbReference>
<comment type="cofactor">
    <cofactor evidence="1">
        <name>FAD</name>
        <dbReference type="ChEBI" id="CHEBI:57692"/>
    </cofactor>
</comment>
<evidence type="ECO:0000256" key="3">
    <source>
        <dbReference type="ARBA" id="ARBA00022827"/>
    </source>
</evidence>
<dbReference type="PANTHER" id="PTHR43716">
    <property type="entry name" value="D-2-HYDROXYGLUTARATE DEHYDROGENASE, MITOCHONDRIAL"/>
    <property type="match status" value="1"/>
</dbReference>
<dbReference type="RefSeq" id="WP_218284322.1">
    <property type="nucleotide sequence ID" value="NZ_CP076448.1"/>
</dbReference>
<dbReference type="EMBL" id="CP076448">
    <property type="protein sequence ID" value="QXM23462.1"/>
    <property type="molecule type" value="Genomic_DNA"/>
</dbReference>
<dbReference type="GO" id="GO:0003824">
    <property type="term" value="F:catalytic activity"/>
    <property type="evidence" value="ECO:0007669"/>
    <property type="project" value="InterPro"/>
</dbReference>
<evidence type="ECO:0000256" key="2">
    <source>
        <dbReference type="ARBA" id="ARBA00022630"/>
    </source>
</evidence>
<dbReference type="InterPro" id="IPR051264">
    <property type="entry name" value="FAD-oxidored/transferase_4"/>
</dbReference>
<feature type="domain" description="FAD-binding PCMH-type" evidence="4">
    <location>
        <begin position="49"/>
        <end position="230"/>
    </location>
</feature>
<name>A0A975TZN5_9PROT</name>
<keyword evidence="3" id="KW-0274">FAD</keyword>
<evidence type="ECO:0000256" key="1">
    <source>
        <dbReference type="ARBA" id="ARBA00001974"/>
    </source>
</evidence>
<dbReference type="AlphaFoldDB" id="A0A975TZN5"/>
<evidence type="ECO:0000313" key="5">
    <source>
        <dbReference type="EMBL" id="QXM23462.1"/>
    </source>
</evidence>
<reference evidence="5" key="1">
    <citation type="submission" date="2021-06" db="EMBL/GenBank/DDBJ databases">
        <title>Elioraea tepida, sp. nov., a moderately thermophilic aerobic anoxygenic phototrophic bacterium isolated from an alkaline siliceous hot spring mat community in Yellowstone National Park, WY, USA.</title>
        <authorList>
            <person name="Saini M.K."/>
            <person name="Yoshida S."/>
            <person name="Sebastian A."/>
            <person name="Hirose S."/>
            <person name="Hara E."/>
            <person name="Tamaki H."/>
            <person name="Soulier N.T."/>
            <person name="Albert I."/>
            <person name="Hanada S."/>
            <person name="Bryant D.A."/>
            <person name="Tank M."/>
        </authorList>
    </citation>
    <scope>NUCLEOTIDE SEQUENCE</scope>
    <source>
        <strain evidence="5">MS-P2</strain>
    </source>
</reference>
<proteinExistence type="predicted"/>
<evidence type="ECO:0000313" key="6">
    <source>
        <dbReference type="Proteomes" id="UP000694001"/>
    </source>
</evidence>
<dbReference type="Pfam" id="PF02913">
    <property type="entry name" value="FAD-oxidase_C"/>
    <property type="match status" value="1"/>
</dbReference>
<dbReference type="Proteomes" id="UP000694001">
    <property type="component" value="Chromosome"/>
</dbReference>
<protein>
    <submittedName>
        <fullName evidence="5">FAD-binding oxidoreductase</fullName>
    </submittedName>
</protein>
<dbReference type="PROSITE" id="PS51387">
    <property type="entry name" value="FAD_PCMH"/>
    <property type="match status" value="1"/>
</dbReference>
<evidence type="ECO:0000259" key="4">
    <source>
        <dbReference type="PROSITE" id="PS51387"/>
    </source>
</evidence>
<gene>
    <name evidence="5" type="ORF">KO353_08945</name>
</gene>
<keyword evidence="2" id="KW-0285">Flavoprotein</keyword>
<dbReference type="InterPro" id="IPR006094">
    <property type="entry name" value="Oxid_FAD_bind_N"/>
</dbReference>
<sequence>MPDTTPPQVARHGFTPALAERLRALLGDRGMITDPAEMRGYVTEWRGLWTGRSPAILRPASTAECAEAVRLCAEAGVRMVPQAGNTSLVGASVPHEAGDEVVISVGRMNRILDLDPADMTMTVEAGAVLASVQKAAEEAGCLFPLSLGSEGTAQIGGLLGTNAGGNATLRYGNARDLVLGLEVVLPDGRVLDMLRRLRKDNTGYCLRHLFIGAEGTLGIITRAVLKLFPRPSDIQLAFAAVPSVEAALALLNRFQRHDGASLSAFEYMGRFGLELVFRHIPGAADPFGARHEHYCLVELSSPRPDAGLRHGLEAVLEGAYADGLVLDATIAESEAQRASLWRLREEHSEAQKREGASIKNDVSVPVSRVPDLIAQASAACRALIPGVRVCAFGHVGDGNIHFNLSAPEGADGAAFLARWDEVAEAVNGVVRALGGSFSAEHGVGRLKTRTLAAWRAGPELDLMRAIKRTIDPGNLMNPGKVVISA</sequence>
<dbReference type="InterPro" id="IPR004113">
    <property type="entry name" value="FAD-bd_oxidored_4_C"/>
</dbReference>
<dbReference type="KEGG" id="elio:KO353_08945"/>